<evidence type="ECO:0000259" key="10">
    <source>
        <dbReference type="Pfam" id="PF10287"/>
    </source>
</evidence>
<dbReference type="PANTHER" id="PTHR31737:SF2">
    <property type="entry name" value="PROTEIN TOS1"/>
    <property type="match status" value="1"/>
</dbReference>
<dbReference type="AlphaFoldDB" id="C5FXD0"/>
<dbReference type="STRING" id="554155.C5FXD0"/>
<evidence type="ECO:0000256" key="1">
    <source>
        <dbReference type="ARBA" id="ARBA00000382"/>
    </source>
</evidence>
<feature type="domain" description="Cell wall protein YJL171C/Tos1 N-terminal" evidence="11">
    <location>
        <begin position="35"/>
        <end position="98"/>
    </location>
</feature>
<dbReference type="InterPro" id="IPR018805">
    <property type="entry name" value="YJL171C/Tos1_C"/>
</dbReference>
<dbReference type="RefSeq" id="XP_002844006.1">
    <property type="nucleotide sequence ID" value="XM_002843960.1"/>
</dbReference>
<evidence type="ECO:0000256" key="5">
    <source>
        <dbReference type="ARBA" id="ARBA00022801"/>
    </source>
</evidence>
<protein>
    <recommendedName>
        <fullName evidence="3">glucan endo-1,3-beta-D-glucosidase</fullName>
        <ecNumber evidence="3">3.2.1.39</ecNumber>
    </recommendedName>
</protein>
<keyword evidence="13" id="KW-1185">Reference proteome</keyword>
<feature type="compositionally biased region" description="Basic and acidic residues" evidence="8">
    <location>
        <begin position="173"/>
        <end position="182"/>
    </location>
</feature>
<keyword evidence="5" id="KW-0378">Hydrolase</keyword>
<keyword evidence="4 9" id="KW-0732">Signal</keyword>
<feature type="region of interest" description="Disordered" evidence="8">
    <location>
        <begin position="148"/>
        <end position="196"/>
    </location>
</feature>
<comment type="catalytic activity">
    <reaction evidence="1">
        <text>Hydrolysis of (1-&gt;3)-beta-D-glucosidic linkages in (1-&gt;3)-beta-D-glucans.</text>
        <dbReference type="EC" id="3.2.1.39"/>
    </reaction>
</comment>
<accession>C5FXD0</accession>
<organism evidence="12 13">
    <name type="scientific">Arthroderma otae (strain ATCC MYA-4605 / CBS 113480)</name>
    <name type="common">Microsporum canis</name>
    <dbReference type="NCBI Taxonomy" id="554155"/>
    <lineage>
        <taxon>Eukaryota</taxon>
        <taxon>Fungi</taxon>
        <taxon>Dikarya</taxon>
        <taxon>Ascomycota</taxon>
        <taxon>Pezizomycotina</taxon>
        <taxon>Eurotiomycetes</taxon>
        <taxon>Eurotiomycetidae</taxon>
        <taxon>Onygenales</taxon>
        <taxon>Arthrodermataceae</taxon>
        <taxon>Microsporum</taxon>
    </lineage>
</organism>
<dbReference type="GeneID" id="9226388"/>
<keyword evidence="6" id="KW-0326">Glycosidase</keyword>
<proteinExistence type="inferred from homology"/>
<comment type="similarity">
    <text evidence="2">Belongs to the PGA52 family.</text>
</comment>
<evidence type="ECO:0000313" key="12">
    <source>
        <dbReference type="EMBL" id="EEQ34970.1"/>
    </source>
</evidence>
<dbReference type="EC" id="3.2.1.39" evidence="3"/>
<evidence type="ECO:0000256" key="4">
    <source>
        <dbReference type="ARBA" id="ARBA00022729"/>
    </source>
</evidence>
<evidence type="ECO:0000256" key="9">
    <source>
        <dbReference type="SAM" id="SignalP"/>
    </source>
</evidence>
<dbReference type="Proteomes" id="UP000002035">
    <property type="component" value="Unassembled WGS sequence"/>
</dbReference>
<dbReference type="GO" id="GO:0071555">
    <property type="term" value="P:cell wall organization"/>
    <property type="evidence" value="ECO:0007669"/>
    <property type="project" value="UniProtKB-KW"/>
</dbReference>
<dbReference type="GO" id="GO:0042973">
    <property type="term" value="F:glucan endo-1,3-beta-D-glucosidase activity"/>
    <property type="evidence" value="ECO:0007669"/>
    <property type="project" value="UniProtKB-EC"/>
</dbReference>
<dbReference type="EMBL" id="DS995707">
    <property type="protein sequence ID" value="EEQ34970.1"/>
    <property type="molecule type" value="Genomic_DNA"/>
</dbReference>
<keyword evidence="7" id="KW-0961">Cell wall biogenesis/degradation</keyword>
<dbReference type="OMA" id="NQDMPAI"/>
<sequence>MQYTLILGAALAASISAVSAECVNDGGNWYCDQVDSIKYTNFDFDGTYDMVTSMDAGSLTCGTTPKSFGGPFGPLAEEDQLSMHFRGPMNLYGVAVYNKGPEKRKRELKPSIHERRHGHSHQRFHEKRAVGDIVTAVIDGQTVTWKNEYGGTAPTDAPDAGDPQVKGYSQPDNGHKNNDKPKSPPKPSPPVHVAPGEWGRVAHYNSKDNEADGITFFNNEGAWGKGVTQGFGCALSYAAANIFGIASSPAVPNNSEIPDGKEVTILTDQECENGSCGFTRPGAAANPNRSLDGFGGTDKIFLVSLDMPLTGARAESIYTPVDMPAFWLLNARIPLTSQYPTNKECSCWASGCGEFDVLEVLAPGDKRCKSTLHADVAGGSSYYFNRPEKPITVAVVFNSAAKILHVKVIDYMGEFPTTLDSKTVEDLCTDAPKSNTFPLGA</sequence>
<dbReference type="OrthoDB" id="118256at2759"/>
<evidence type="ECO:0000256" key="8">
    <source>
        <dbReference type="SAM" id="MobiDB-lite"/>
    </source>
</evidence>
<dbReference type="Pfam" id="PF10287">
    <property type="entry name" value="YJL171C_Tos1_C"/>
    <property type="match status" value="1"/>
</dbReference>
<dbReference type="PANTHER" id="PTHR31737">
    <property type="entry name" value="PROTEIN TOS1"/>
    <property type="match status" value="1"/>
</dbReference>
<dbReference type="Pfam" id="PF10290">
    <property type="entry name" value="YJL171C_Tos1_N"/>
    <property type="match status" value="1"/>
</dbReference>
<dbReference type="VEuPathDB" id="FungiDB:MCYG_07789"/>
<evidence type="ECO:0000256" key="3">
    <source>
        <dbReference type="ARBA" id="ARBA00012780"/>
    </source>
</evidence>
<feature type="chain" id="PRO_5002949749" description="glucan endo-1,3-beta-D-glucosidase" evidence="9">
    <location>
        <begin position="21"/>
        <end position="441"/>
    </location>
</feature>
<feature type="region of interest" description="Disordered" evidence="8">
    <location>
        <begin position="105"/>
        <end position="128"/>
    </location>
</feature>
<dbReference type="eggNOG" id="ENOG502QSI7">
    <property type="taxonomic scope" value="Eukaryota"/>
</dbReference>
<gene>
    <name evidence="12" type="ORF">MCYG_07789</name>
</gene>
<evidence type="ECO:0000313" key="13">
    <source>
        <dbReference type="Proteomes" id="UP000002035"/>
    </source>
</evidence>
<evidence type="ECO:0000256" key="6">
    <source>
        <dbReference type="ARBA" id="ARBA00023295"/>
    </source>
</evidence>
<feature type="domain" description="Cell wall protein YJL171C/Tos1 C-terminal" evidence="10">
    <location>
        <begin position="196"/>
        <end position="426"/>
    </location>
</feature>
<dbReference type="InterPro" id="IPR018807">
    <property type="entry name" value="YJL171C/Tos1_N"/>
</dbReference>
<feature type="signal peptide" evidence="9">
    <location>
        <begin position="1"/>
        <end position="20"/>
    </location>
</feature>
<name>C5FXD0_ARTOC</name>
<reference evidence="13" key="1">
    <citation type="journal article" date="2012" name="MBio">
        <title>Comparative genome analysis of Trichophyton rubrum and related dermatophytes reveals candidate genes involved in infection.</title>
        <authorList>
            <person name="Martinez D.A."/>
            <person name="Oliver B.G."/>
            <person name="Graeser Y."/>
            <person name="Goldberg J.M."/>
            <person name="Li W."/>
            <person name="Martinez-Rossi N.M."/>
            <person name="Monod M."/>
            <person name="Shelest E."/>
            <person name="Barton R.C."/>
            <person name="Birch E."/>
            <person name="Brakhage A.A."/>
            <person name="Chen Z."/>
            <person name="Gurr S.J."/>
            <person name="Heiman D."/>
            <person name="Heitman J."/>
            <person name="Kosti I."/>
            <person name="Rossi A."/>
            <person name="Saif S."/>
            <person name="Samalova M."/>
            <person name="Saunders C.W."/>
            <person name="Shea T."/>
            <person name="Summerbell R.C."/>
            <person name="Xu J."/>
            <person name="Young S."/>
            <person name="Zeng Q."/>
            <person name="Birren B.W."/>
            <person name="Cuomo C.A."/>
            <person name="White T.C."/>
        </authorList>
    </citation>
    <scope>NUCLEOTIDE SEQUENCE [LARGE SCALE GENOMIC DNA]</scope>
    <source>
        <strain evidence="13">ATCC MYA-4605 / CBS 113480</strain>
    </source>
</reference>
<evidence type="ECO:0000256" key="2">
    <source>
        <dbReference type="ARBA" id="ARBA00006055"/>
    </source>
</evidence>
<evidence type="ECO:0000256" key="7">
    <source>
        <dbReference type="ARBA" id="ARBA00023316"/>
    </source>
</evidence>
<dbReference type="HOGENOM" id="CLU_030276_0_0_1"/>
<feature type="compositionally biased region" description="Basic residues" evidence="8">
    <location>
        <begin position="114"/>
        <end position="126"/>
    </location>
</feature>
<evidence type="ECO:0000259" key="11">
    <source>
        <dbReference type="Pfam" id="PF10290"/>
    </source>
</evidence>